<dbReference type="SMART" id="SM00382">
    <property type="entry name" value="AAA"/>
    <property type="match status" value="1"/>
</dbReference>
<dbReference type="PANTHER" id="PTHR32071:SF122">
    <property type="entry name" value="SIGMA FACTOR"/>
    <property type="match status" value="1"/>
</dbReference>
<keyword evidence="9" id="KW-1185">Reference proteome</keyword>
<keyword evidence="4" id="KW-0238">DNA-binding</keyword>
<dbReference type="Pfam" id="PF00158">
    <property type="entry name" value="Sigma54_activat"/>
    <property type="match status" value="1"/>
</dbReference>
<dbReference type="GO" id="GO:0005524">
    <property type="term" value="F:ATP binding"/>
    <property type="evidence" value="ECO:0007669"/>
    <property type="project" value="UniProtKB-KW"/>
</dbReference>
<dbReference type="RefSeq" id="WP_184308085.1">
    <property type="nucleotide sequence ID" value="NZ_JACHXU010000024.1"/>
</dbReference>
<dbReference type="Gene3D" id="3.40.50.300">
    <property type="entry name" value="P-loop containing nucleotide triphosphate hydrolases"/>
    <property type="match status" value="1"/>
</dbReference>
<keyword evidence="5" id="KW-0804">Transcription</keyword>
<feature type="compositionally biased region" description="Gly residues" evidence="6">
    <location>
        <begin position="314"/>
        <end position="326"/>
    </location>
</feature>
<dbReference type="InterPro" id="IPR009057">
    <property type="entry name" value="Homeodomain-like_sf"/>
</dbReference>
<protein>
    <submittedName>
        <fullName evidence="8">Transcriptional regulator with PAS, ATPase and Fis domain</fullName>
    </submittedName>
</protein>
<dbReference type="Gene3D" id="1.10.8.60">
    <property type="match status" value="1"/>
</dbReference>
<dbReference type="InterPro" id="IPR003593">
    <property type="entry name" value="AAA+_ATPase"/>
</dbReference>
<dbReference type="InterPro" id="IPR002078">
    <property type="entry name" value="Sigma_54_int"/>
</dbReference>
<name>A0A7W5H8W4_9BACT</name>
<evidence type="ECO:0000313" key="8">
    <source>
        <dbReference type="EMBL" id="MBB3209451.1"/>
    </source>
</evidence>
<evidence type="ECO:0000256" key="1">
    <source>
        <dbReference type="ARBA" id="ARBA00022741"/>
    </source>
</evidence>
<feature type="compositionally biased region" description="Low complexity" evidence="6">
    <location>
        <begin position="304"/>
        <end position="313"/>
    </location>
</feature>
<gene>
    <name evidence="8" type="ORF">FHS27_005291</name>
</gene>
<dbReference type="InterPro" id="IPR058031">
    <property type="entry name" value="AAA_lid_NorR"/>
</dbReference>
<keyword evidence="1" id="KW-0547">Nucleotide-binding</keyword>
<dbReference type="PROSITE" id="PS50045">
    <property type="entry name" value="SIGMA54_INTERACT_4"/>
    <property type="match status" value="1"/>
</dbReference>
<dbReference type="PROSITE" id="PS00688">
    <property type="entry name" value="SIGMA54_INTERACT_3"/>
    <property type="match status" value="1"/>
</dbReference>
<dbReference type="Pfam" id="PF02954">
    <property type="entry name" value="HTH_8"/>
    <property type="match status" value="1"/>
</dbReference>
<dbReference type="PROSITE" id="PS00676">
    <property type="entry name" value="SIGMA54_INTERACT_2"/>
    <property type="match status" value="1"/>
</dbReference>
<dbReference type="PRINTS" id="PR01590">
    <property type="entry name" value="HTHFIS"/>
</dbReference>
<dbReference type="InterPro" id="IPR025944">
    <property type="entry name" value="Sigma_54_int_dom_CS"/>
</dbReference>
<dbReference type="PROSITE" id="PS00675">
    <property type="entry name" value="SIGMA54_INTERACT_1"/>
    <property type="match status" value="1"/>
</dbReference>
<evidence type="ECO:0000256" key="4">
    <source>
        <dbReference type="ARBA" id="ARBA00023125"/>
    </source>
</evidence>
<reference evidence="8 9" key="1">
    <citation type="submission" date="2020-08" db="EMBL/GenBank/DDBJ databases">
        <title>Genomic Encyclopedia of Type Strains, Phase III (KMG-III): the genomes of soil and plant-associated and newly described type strains.</title>
        <authorList>
            <person name="Whitman W."/>
        </authorList>
    </citation>
    <scope>NUCLEOTIDE SEQUENCE [LARGE SCALE GENOMIC DNA]</scope>
    <source>
        <strain evidence="8 9">CECT 8075</strain>
    </source>
</reference>
<evidence type="ECO:0000256" key="3">
    <source>
        <dbReference type="ARBA" id="ARBA00023015"/>
    </source>
</evidence>
<evidence type="ECO:0000256" key="2">
    <source>
        <dbReference type="ARBA" id="ARBA00022840"/>
    </source>
</evidence>
<dbReference type="AlphaFoldDB" id="A0A7W5H8W4"/>
<dbReference type="InterPro" id="IPR025943">
    <property type="entry name" value="Sigma_54_int_dom_ATP-bd_2"/>
</dbReference>
<proteinExistence type="predicted"/>
<dbReference type="InterPro" id="IPR002197">
    <property type="entry name" value="HTH_Fis"/>
</dbReference>
<dbReference type="Pfam" id="PF25601">
    <property type="entry name" value="AAA_lid_14"/>
    <property type="match status" value="1"/>
</dbReference>
<dbReference type="Proteomes" id="UP000536179">
    <property type="component" value="Unassembled WGS sequence"/>
</dbReference>
<evidence type="ECO:0000256" key="5">
    <source>
        <dbReference type="ARBA" id="ARBA00023163"/>
    </source>
</evidence>
<feature type="region of interest" description="Disordered" evidence="6">
    <location>
        <begin position="274"/>
        <end position="330"/>
    </location>
</feature>
<dbReference type="EMBL" id="JACHXU010000024">
    <property type="protein sequence ID" value="MBB3209451.1"/>
    <property type="molecule type" value="Genomic_DNA"/>
</dbReference>
<dbReference type="FunFam" id="3.40.50.300:FF:000006">
    <property type="entry name" value="DNA-binding transcriptional regulator NtrC"/>
    <property type="match status" value="1"/>
</dbReference>
<accession>A0A7W5H8W4</accession>
<dbReference type="SUPFAM" id="SSF46689">
    <property type="entry name" value="Homeodomain-like"/>
    <property type="match status" value="1"/>
</dbReference>
<dbReference type="InterPro" id="IPR025662">
    <property type="entry name" value="Sigma_54_int_dom_ATP-bd_1"/>
</dbReference>
<dbReference type="InterPro" id="IPR027417">
    <property type="entry name" value="P-loop_NTPase"/>
</dbReference>
<dbReference type="SUPFAM" id="SSF52540">
    <property type="entry name" value="P-loop containing nucleoside triphosphate hydrolases"/>
    <property type="match status" value="1"/>
</dbReference>
<evidence type="ECO:0000313" key="9">
    <source>
        <dbReference type="Proteomes" id="UP000536179"/>
    </source>
</evidence>
<organism evidence="8 9">
    <name type="scientific">Aporhodopirellula rubra</name>
    <dbReference type="NCBI Taxonomy" id="980271"/>
    <lineage>
        <taxon>Bacteria</taxon>
        <taxon>Pseudomonadati</taxon>
        <taxon>Planctomycetota</taxon>
        <taxon>Planctomycetia</taxon>
        <taxon>Pirellulales</taxon>
        <taxon>Pirellulaceae</taxon>
        <taxon>Aporhodopirellula</taxon>
    </lineage>
</organism>
<keyword evidence="2" id="KW-0067">ATP-binding</keyword>
<sequence>MSVRNQLLPGVIGGSPAMREVDRVTRKVAVSNASVLILGETGTGKELVASAIHQLSHRSGGPFVKVNCGALSESLLESELFGHVRGSFTGAIANRAGRFEAADGGSIFLDEINSTTMTLQVKLLRVLQEKEFERVGDTTTHHTDARVIAASNRDLMRQVHNDRFREDLYWRLNVVPIEIPALRHRREDIPALVSFFLDYYNDINDRYVTHISPEVMLALQEYHWPGNVRELQNYVERAVVMSDTDELTLDLLPSCVLSGEPLVNEFGGSFAGSDEGASLAGGHPGGMGSPGAISPGPMSPGPMSPGAMSSGDSLGAGGAMGGGGVRGSDPGLAAESPAAYVDRMDVKTLTRFVVSRGLAEADEEENVHASVVDQIEKELIAQVLAQCGGVQTKAAARLGMNRNTLYKKIKQYELG</sequence>
<comment type="caution">
    <text evidence="8">The sequence shown here is derived from an EMBL/GenBank/DDBJ whole genome shotgun (WGS) entry which is preliminary data.</text>
</comment>
<dbReference type="GO" id="GO:0006355">
    <property type="term" value="P:regulation of DNA-templated transcription"/>
    <property type="evidence" value="ECO:0007669"/>
    <property type="project" value="InterPro"/>
</dbReference>
<dbReference type="Gene3D" id="1.10.10.60">
    <property type="entry name" value="Homeodomain-like"/>
    <property type="match status" value="1"/>
</dbReference>
<dbReference type="GO" id="GO:0043565">
    <property type="term" value="F:sequence-specific DNA binding"/>
    <property type="evidence" value="ECO:0007669"/>
    <property type="project" value="InterPro"/>
</dbReference>
<evidence type="ECO:0000256" key="6">
    <source>
        <dbReference type="SAM" id="MobiDB-lite"/>
    </source>
</evidence>
<dbReference type="CDD" id="cd00009">
    <property type="entry name" value="AAA"/>
    <property type="match status" value="1"/>
</dbReference>
<evidence type="ECO:0000259" key="7">
    <source>
        <dbReference type="PROSITE" id="PS50045"/>
    </source>
</evidence>
<dbReference type="PANTHER" id="PTHR32071">
    <property type="entry name" value="TRANSCRIPTIONAL REGULATORY PROTEIN"/>
    <property type="match status" value="1"/>
</dbReference>
<feature type="domain" description="Sigma-54 factor interaction" evidence="7">
    <location>
        <begin position="11"/>
        <end position="240"/>
    </location>
</feature>
<keyword evidence="3" id="KW-0805">Transcription regulation</keyword>